<protein>
    <recommendedName>
        <fullName evidence="4">DUF1120 domain-containing protein</fullName>
    </recommendedName>
</protein>
<accession>A0A127HWZ3</accession>
<proteinExistence type="predicted"/>
<dbReference type="KEGG" id="pazo:AYR47_12360"/>
<feature type="signal peptide" evidence="1">
    <location>
        <begin position="1"/>
        <end position="22"/>
    </location>
</feature>
<feature type="chain" id="PRO_5007449137" description="DUF1120 domain-containing protein" evidence="1">
    <location>
        <begin position="23"/>
        <end position="212"/>
    </location>
</feature>
<evidence type="ECO:0000313" key="3">
    <source>
        <dbReference type="Proteomes" id="UP000070516"/>
    </source>
</evidence>
<reference evidence="2 3" key="1">
    <citation type="submission" date="2016-02" db="EMBL/GenBank/DDBJ databases">
        <title>Complete genome sequence of Pseudomonas azotoformans S4.</title>
        <authorList>
            <person name="Fang Y."/>
            <person name="Wu L."/>
            <person name="Feng G."/>
        </authorList>
    </citation>
    <scope>NUCLEOTIDE SEQUENCE [LARGE SCALE GENOMIC DNA]</scope>
    <source>
        <strain evidence="2 3">S4</strain>
    </source>
</reference>
<sequence>MSGRLQALVTALLVAVAHQAFAASSADLAVRGSITPSACSPTLSASGVVDFAKIAAKDLSADSSTWLPTHILKLHVDCVAPTLFALRGNDNRAGTAHKDDGYGYGLGLINGDQKVGTYLLTLSDPVSDTAAVIPLASMNGGAGWWSFPHGTWLVRHQLAAFGTVESGIAAPIPLLNVTADLHVETSIAPASGLSLTEQVPLDGSATVDVIYL</sequence>
<dbReference type="RefSeq" id="WP_033902489.1">
    <property type="nucleotide sequence ID" value="NZ_CP014546.1"/>
</dbReference>
<dbReference type="EMBL" id="CP014546">
    <property type="protein sequence ID" value="AMN79063.1"/>
    <property type="molecule type" value="Genomic_DNA"/>
</dbReference>
<dbReference type="AlphaFoldDB" id="A0A127HWZ3"/>
<name>A0A127HWZ3_PSEAZ</name>
<gene>
    <name evidence="2" type="ORF">AYR47_12360</name>
</gene>
<organism evidence="2 3">
    <name type="scientific">Pseudomonas azotoformans</name>
    <dbReference type="NCBI Taxonomy" id="47878"/>
    <lineage>
        <taxon>Bacteria</taxon>
        <taxon>Pseudomonadati</taxon>
        <taxon>Pseudomonadota</taxon>
        <taxon>Gammaproteobacteria</taxon>
        <taxon>Pseudomonadales</taxon>
        <taxon>Pseudomonadaceae</taxon>
        <taxon>Pseudomonas</taxon>
    </lineage>
</organism>
<evidence type="ECO:0008006" key="4">
    <source>
        <dbReference type="Google" id="ProtNLM"/>
    </source>
</evidence>
<dbReference type="Proteomes" id="UP000070516">
    <property type="component" value="Chromosome"/>
</dbReference>
<evidence type="ECO:0000313" key="2">
    <source>
        <dbReference type="EMBL" id="AMN79063.1"/>
    </source>
</evidence>
<evidence type="ECO:0000256" key="1">
    <source>
        <dbReference type="SAM" id="SignalP"/>
    </source>
</evidence>
<dbReference type="Pfam" id="PF06551">
    <property type="entry name" value="DUF1120"/>
    <property type="match status" value="1"/>
</dbReference>
<keyword evidence="1" id="KW-0732">Signal</keyword>
<dbReference type="InterPro" id="IPR010546">
    <property type="entry name" value="DUF1120"/>
</dbReference>